<evidence type="ECO:0000313" key="1">
    <source>
        <dbReference type="EMBL" id="KOA21413.1"/>
    </source>
</evidence>
<dbReference type="AlphaFoldDB" id="A0A0L6ZF56"/>
<accession>A0A0L6ZF56</accession>
<dbReference type="STRING" id="36844.SAMN04488501_105142"/>
<name>A0A0L6ZF56_9CLOT</name>
<dbReference type="EMBL" id="LHUR01000005">
    <property type="protein sequence ID" value="KOA21413.1"/>
    <property type="molecule type" value="Genomic_DNA"/>
</dbReference>
<protein>
    <recommendedName>
        <fullName evidence="3">Prepilin-type N-terminal cleavage/methylation domain-containing protein</fullName>
    </recommendedName>
</protein>
<keyword evidence="2" id="KW-1185">Reference proteome</keyword>
<evidence type="ECO:0000313" key="2">
    <source>
        <dbReference type="Proteomes" id="UP000037043"/>
    </source>
</evidence>
<comment type="caution">
    <text evidence="1">The sequence shown here is derived from an EMBL/GenBank/DDBJ whole genome shotgun (WGS) entry which is preliminary data.</text>
</comment>
<dbReference type="InterPro" id="IPR012902">
    <property type="entry name" value="N_methyl_site"/>
</dbReference>
<reference evidence="2" key="1">
    <citation type="submission" date="2015-08" db="EMBL/GenBank/DDBJ databases">
        <title>Genome sequence of the strict anaerobe Clostridium homopropionicum LuHBu1 (DSM 5847T).</title>
        <authorList>
            <person name="Poehlein A."/>
            <person name="Beck M."/>
            <person name="Schiel-Bengelsdorf B."/>
            <person name="Bengelsdorf F.R."/>
            <person name="Daniel R."/>
            <person name="Duerre P."/>
        </authorList>
    </citation>
    <scope>NUCLEOTIDE SEQUENCE [LARGE SCALE GENOMIC DNA]</scope>
    <source>
        <strain evidence="2">DSM 5847</strain>
    </source>
</reference>
<proteinExistence type="predicted"/>
<dbReference type="Proteomes" id="UP000037043">
    <property type="component" value="Unassembled WGS sequence"/>
</dbReference>
<dbReference type="RefSeq" id="WP_052219696.1">
    <property type="nucleotide sequence ID" value="NZ_LHUR01000005.1"/>
</dbReference>
<dbReference type="NCBIfam" id="TIGR02532">
    <property type="entry name" value="IV_pilin_GFxxxE"/>
    <property type="match status" value="1"/>
</dbReference>
<dbReference type="Pfam" id="PF07963">
    <property type="entry name" value="N_methyl"/>
    <property type="match status" value="1"/>
</dbReference>
<dbReference type="PATRIC" id="fig|1121318.3.peg.83"/>
<evidence type="ECO:0008006" key="3">
    <source>
        <dbReference type="Google" id="ProtNLM"/>
    </source>
</evidence>
<organism evidence="1 2">
    <name type="scientific">Clostridium homopropionicum DSM 5847</name>
    <dbReference type="NCBI Taxonomy" id="1121318"/>
    <lineage>
        <taxon>Bacteria</taxon>
        <taxon>Bacillati</taxon>
        <taxon>Bacillota</taxon>
        <taxon>Clostridia</taxon>
        <taxon>Eubacteriales</taxon>
        <taxon>Clostridiaceae</taxon>
        <taxon>Clostridium</taxon>
    </lineage>
</organism>
<gene>
    <name evidence="1" type="ORF">CLHOM_00840</name>
</gene>
<sequence>MIKKKKGFTLMELLITLALMGIVAAAISTFFFSNYNTLFKVSKELDLQREGERAIDFISKKAMESKGIGEIQPGINTLDQNSITDVTKFVFKIPNQDVDDTTIKGNIFWLETVEGKVQLNYSEGNFDSVNNSYIATGKTVISTGIKSIELKSSNFFKDASNVEVTIQLEEGQEEKTINSIIYFRNKVD</sequence>